<dbReference type="Proteomes" id="UP000463138">
    <property type="component" value="Unassembled WGS sequence"/>
</dbReference>
<dbReference type="EMBL" id="QOVF01000012">
    <property type="protein sequence ID" value="KAA0689774.1"/>
    <property type="molecule type" value="Genomic_DNA"/>
</dbReference>
<evidence type="ECO:0000256" key="1">
    <source>
        <dbReference type="ARBA" id="ARBA00010333"/>
    </source>
</evidence>
<evidence type="ECO:0000313" key="3">
    <source>
        <dbReference type="EMBL" id="KAA0689774.1"/>
    </source>
</evidence>
<comment type="similarity">
    <text evidence="1">Belongs to the bacterial solute-binding protein 3 family.</text>
</comment>
<evidence type="ECO:0000256" key="2">
    <source>
        <dbReference type="SAM" id="SignalP"/>
    </source>
</evidence>
<dbReference type="PANTHER" id="PTHR35936">
    <property type="entry name" value="MEMBRANE-BOUND LYTIC MUREIN TRANSGLYCOSYLASE F"/>
    <property type="match status" value="1"/>
</dbReference>
<sequence length="255" mass="28639">MMVIMAFRFICALLLALCTPTAFGDDQTPEAEKLLFMTADVWPWGYLEDNGAPAGLLSVLAERLAQEADLQLDNRVLPHQRLLSKFKHGEADYTVLFENPYLDEFADSLGVVLSSDILLVTDKDYSGKLTLAALQGKRVGYISGTYYGEAFEQNDSLTKIPVYNLDQAIEMLQLDRLDALISSDIVFHHSLKARELQPDVFRYAVHTRGHAAHLYISRQASNRQLAPRIQAALAQLDKSGELRRLFHSEVRSSTH</sequence>
<dbReference type="AlphaFoldDB" id="A0A7V7KU20"/>
<dbReference type="SUPFAM" id="SSF53850">
    <property type="entry name" value="Periplasmic binding protein-like II"/>
    <property type="match status" value="1"/>
</dbReference>
<evidence type="ECO:0000313" key="4">
    <source>
        <dbReference type="Proteomes" id="UP000463138"/>
    </source>
</evidence>
<organism evidence="3 4">
    <name type="scientific">Halopseudomonas laoshanensis</name>
    <dbReference type="NCBI Taxonomy" id="2268758"/>
    <lineage>
        <taxon>Bacteria</taxon>
        <taxon>Pseudomonadati</taxon>
        <taxon>Pseudomonadota</taxon>
        <taxon>Gammaproteobacteria</taxon>
        <taxon>Pseudomonadales</taxon>
        <taxon>Pseudomonadaceae</taxon>
        <taxon>Halopseudomonas</taxon>
    </lineage>
</organism>
<keyword evidence="4" id="KW-1185">Reference proteome</keyword>
<feature type="signal peptide" evidence="2">
    <location>
        <begin position="1"/>
        <end position="24"/>
    </location>
</feature>
<dbReference type="OrthoDB" id="6120914at2"/>
<feature type="chain" id="PRO_5031278304" description="Solute-binding protein family 3/N-terminal domain-containing protein" evidence="2">
    <location>
        <begin position="25"/>
        <end position="255"/>
    </location>
</feature>
<reference evidence="3 4" key="1">
    <citation type="submission" date="2018-07" db="EMBL/GenBank/DDBJ databases">
        <title>Pseudomonas laoshanensis sp. nov., isolated from soil.</title>
        <authorList>
            <person name="Sun J."/>
            <person name="Yu L."/>
            <person name="Wang M."/>
            <person name="Zhang C."/>
        </authorList>
    </citation>
    <scope>NUCLEOTIDE SEQUENCE [LARGE SCALE GENOMIC DNA]</scope>
    <source>
        <strain evidence="3 4">Y22</strain>
    </source>
</reference>
<gene>
    <name evidence="3" type="ORF">DT594_18710</name>
</gene>
<accession>A0A7V7KU20</accession>
<keyword evidence="2" id="KW-0732">Signal</keyword>
<evidence type="ECO:0008006" key="5">
    <source>
        <dbReference type="Google" id="ProtNLM"/>
    </source>
</evidence>
<proteinExistence type="inferred from homology"/>
<comment type="caution">
    <text evidence="3">The sequence shown here is derived from an EMBL/GenBank/DDBJ whole genome shotgun (WGS) entry which is preliminary data.</text>
</comment>
<protein>
    <recommendedName>
        <fullName evidence="5">Solute-binding protein family 3/N-terminal domain-containing protein</fullName>
    </recommendedName>
</protein>
<dbReference type="Gene3D" id="3.40.190.10">
    <property type="entry name" value="Periplasmic binding protein-like II"/>
    <property type="match status" value="2"/>
</dbReference>
<name>A0A7V7KU20_9GAMM</name>
<dbReference type="PANTHER" id="PTHR35936:SF6">
    <property type="entry name" value="AMINO ACID ABC TRANSPORTER SUBSTRATE-BINDING PAAT FAMILY PROTEIN"/>
    <property type="match status" value="1"/>
</dbReference>